<organism evidence="7">
    <name type="scientific">Gongylonema pulchrum</name>
    <dbReference type="NCBI Taxonomy" id="637853"/>
    <lineage>
        <taxon>Eukaryota</taxon>
        <taxon>Metazoa</taxon>
        <taxon>Ecdysozoa</taxon>
        <taxon>Nematoda</taxon>
        <taxon>Chromadorea</taxon>
        <taxon>Rhabditida</taxon>
        <taxon>Spirurina</taxon>
        <taxon>Spiruromorpha</taxon>
        <taxon>Spiruroidea</taxon>
        <taxon>Gongylonematidae</taxon>
        <taxon>Gongylonema</taxon>
    </lineage>
</organism>
<gene>
    <name evidence="5" type="ORF">GPUH_LOCUS15952</name>
</gene>
<evidence type="ECO:0000259" key="4">
    <source>
        <dbReference type="Pfam" id="PF01073"/>
    </source>
</evidence>
<evidence type="ECO:0000313" key="7">
    <source>
        <dbReference type="WBParaSite" id="GPUH_0001597401-mRNA-1"/>
    </source>
</evidence>
<evidence type="ECO:0000256" key="3">
    <source>
        <dbReference type="RuleBase" id="RU004475"/>
    </source>
</evidence>
<feature type="domain" description="3-beta hydroxysteroid dehydrogenase/isomerase" evidence="4">
    <location>
        <begin position="7"/>
        <end position="189"/>
    </location>
</feature>
<dbReference type="Proteomes" id="UP000271098">
    <property type="component" value="Unassembled WGS sequence"/>
</dbReference>
<keyword evidence="2 3" id="KW-0560">Oxidoreductase</keyword>
<evidence type="ECO:0000256" key="2">
    <source>
        <dbReference type="ARBA" id="ARBA00023002"/>
    </source>
</evidence>
<dbReference type="InterPro" id="IPR036291">
    <property type="entry name" value="NAD(P)-bd_dom_sf"/>
</dbReference>
<accession>A0A183E4R1</accession>
<comment type="similarity">
    <text evidence="1 3">Belongs to the 3-beta-HSD family.</text>
</comment>
<dbReference type="AlphaFoldDB" id="A0A183E4R1"/>
<sequence length="354" mass="39877">MGDRMCIVGGGGYFGQHIAKELQRYGHHTVILDINFCDVPVVKLNESQTTRIKGSMFDVKALDEALHDCIACFHLAAYGMTGGASMNKEMIYQINVTGTELVLERCRINCVQNFIFASSICVVFTDQELHDVNESVPYPHESEYYSHYSASKALAEKIVIANDCDTMGTCALRFRGIYGPAEPRTVQRAIAMRLAEEALRQGRARGKIYNIVDGGPPVGAFTFWFPLIRALGKPLPTFKLPYQLMLLLAILFEYLYQFFGLEPLFTRLEVNLMSITNTYSIERAQHDLSYQPTGNHDLSDVINYHKVSDSNIYDGDPKTTVPKKHVNVVLHNGTGFFVLVSFVILFWIANFLFL</sequence>
<protein>
    <submittedName>
        <fullName evidence="7">3Beta_HSD domain-containing protein</fullName>
    </submittedName>
</protein>
<reference evidence="7" key="1">
    <citation type="submission" date="2016-06" db="UniProtKB">
        <authorList>
            <consortium name="WormBaseParasite"/>
        </authorList>
    </citation>
    <scope>IDENTIFICATION</scope>
</reference>
<dbReference type="SUPFAM" id="SSF51735">
    <property type="entry name" value="NAD(P)-binding Rossmann-fold domains"/>
    <property type="match status" value="1"/>
</dbReference>
<reference evidence="5 6" key="2">
    <citation type="submission" date="2018-11" db="EMBL/GenBank/DDBJ databases">
        <authorList>
            <consortium name="Pathogen Informatics"/>
        </authorList>
    </citation>
    <scope>NUCLEOTIDE SEQUENCE [LARGE SCALE GENOMIC DNA]</scope>
</reference>
<dbReference type="PANTHER" id="PTHR43245">
    <property type="entry name" value="BIFUNCTIONAL POLYMYXIN RESISTANCE PROTEIN ARNA"/>
    <property type="match status" value="1"/>
</dbReference>
<keyword evidence="3" id="KW-1133">Transmembrane helix</keyword>
<feature type="transmembrane region" description="Helical" evidence="3">
    <location>
        <begin position="333"/>
        <end position="353"/>
    </location>
</feature>
<evidence type="ECO:0000313" key="6">
    <source>
        <dbReference type="Proteomes" id="UP000271098"/>
    </source>
</evidence>
<dbReference type="PANTHER" id="PTHR43245:SF51">
    <property type="entry name" value="SHORT CHAIN DEHYDROGENASE_REDUCTASE FAMILY 42E, MEMBER 2"/>
    <property type="match status" value="1"/>
</dbReference>
<keyword evidence="3" id="KW-0472">Membrane</keyword>
<dbReference type="OrthoDB" id="2735536at2759"/>
<dbReference type="Pfam" id="PF01073">
    <property type="entry name" value="3Beta_HSD"/>
    <property type="match status" value="1"/>
</dbReference>
<evidence type="ECO:0000313" key="5">
    <source>
        <dbReference type="EMBL" id="VDN26986.1"/>
    </source>
</evidence>
<keyword evidence="3" id="KW-0812">Transmembrane</keyword>
<dbReference type="InterPro" id="IPR050177">
    <property type="entry name" value="Lipid_A_modif_metabolic_enz"/>
</dbReference>
<dbReference type="WBParaSite" id="GPUH_0001597401-mRNA-1">
    <property type="protein sequence ID" value="GPUH_0001597401-mRNA-1"/>
    <property type="gene ID" value="GPUH_0001597401"/>
</dbReference>
<dbReference type="GO" id="GO:0016616">
    <property type="term" value="F:oxidoreductase activity, acting on the CH-OH group of donors, NAD or NADP as acceptor"/>
    <property type="evidence" value="ECO:0007669"/>
    <property type="project" value="InterPro"/>
</dbReference>
<feature type="transmembrane region" description="Helical" evidence="3">
    <location>
        <begin position="240"/>
        <end position="259"/>
    </location>
</feature>
<feature type="transmembrane region" description="Helical" evidence="3">
    <location>
        <begin position="208"/>
        <end position="228"/>
    </location>
</feature>
<dbReference type="EMBL" id="UYRT01083110">
    <property type="protein sequence ID" value="VDN26986.1"/>
    <property type="molecule type" value="Genomic_DNA"/>
</dbReference>
<dbReference type="InterPro" id="IPR002225">
    <property type="entry name" value="3Beta_OHSteriod_DH/Estase"/>
</dbReference>
<dbReference type="GO" id="GO:0006694">
    <property type="term" value="P:steroid biosynthetic process"/>
    <property type="evidence" value="ECO:0007669"/>
    <property type="project" value="InterPro"/>
</dbReference>
<name>A0A183E4R1_9BILA</name>
<evidence type="ECO:0000256" key="1">
    <source>
        <dbReference type="ARBA" id="ARBA00009219"/>
    </source>
</evidence>
<keyword evidence="6" id="KW-1185">Reference proteome</keyword>
<proteinExistence type="inferred from homology"/>
<dbReference type="Gene3D" id="3.40.50.720">
    <property type="entry name" value="NAD(P)-binding Rossmann-like Domain"/>
    <property type="match status" value="1"/>
</dbReference>